<feature type="transmembrane region" description="Helical" evidence="1">
    <location>
        <begin position="12"/>
        <end position="31"/>
    </location>
</feature>
<evidence type="ECO:0000313" key="2">
    <source>
        <dbReference type="EMBL" id="ATQ73580.1"/>
    </source>
</evidence>
<gene>
    <name evidence="2" type="ORF">CR152_02960</name>
</gene>
<organism evidence="2 3">
    <name type="scientific">Massilia violaceinigra</name>
    <dbReference type="NCBI Taxonomy" id="2045208"/>
    <lineage>
        <taxon>Bacteria</taxon>
        <taxon>Pseudomonadati</taxon>
        <taxon>Pseudomonadota</taxon>
        <taxon>Betaproteobacteria</taxon>
        <taxon>Burkholderiales</taxon>
        <taxon>Oxalobacteraceae</taxon>
        <taxon>Telluria group</taxon>
        <taxon>Massilia</taxon>
    </lineage>
</organism>
<keyword evidence="1" id="KW-0812">Transmembrane</keyword>
<reference evidence="2" key="1">
    <citation type="submission" date="2017-10" db="EMBL/GenBank/DDBJ databases">
        <title>Massilia psychrophilum sp. nov., a novel purple-pigmented bacterium isolated from Tianshan glacier, Xinjiang Municipality, China.</title>
        <authorList>
            <person name="Wang H."/>
        </authorList>
    </citation>
    <scope>NUCLEOTIDE SEQUENCE [LARGE SCALE GENOMIC DNA]</scope>
    <source>
        <strain evidence="2">B2</strain>
    </source>
</reference>
<keyword evidence="3" id="KW-1185">Reference proteome</keyword>
<keyword evidence="1" id="KW-1133">Transmembrane helix</keyword>
<sequence>MTNKPGTFEWLIITASTVLFLGLAFYVLRVLPSGELGDKEKWRVLQYVESVYRGDPPPAAPLYIPVSSDLTYAALGMPTGDTRWPYVWILPGDDDAGDPSSGCPPRCR</sequence>
<dbReference type="RefSeq" id="WP_099873605.1">
    <property type="nucleotide sequence ID" value="NZ_CP024608.1"/>
</dbReference>
<dbReference type="EMBL" id="CP024608">
    <property type="protein sequence ID" value="ATQ73580.1"/>
    <property type="molecule type" value="Genomic_DNA"/>
</dbReference>
<dbReference type="KEGG" id="mass:CR152_02960"/>
<evidence type="ECO:0000313" key="3">
    <source>
        <dbReference type="Proteomes" id="UP000229897"/>
    </source>
</evidence>
<dbReference type="Proteomes" id="UP000229897">
    <property type="component" value="Chromosome"/>
</dbReference>
<dbReference type="AlphaFoldDB" id="A0A2D2DF30"/>
<protein>
    <submittedName>
        <fullName evidence="2">Uncharacterized protein</fullName>
    </submittedName>
</protein>
<name>A0A2D2DF30_9BURK</name>
<proteinExistence type="predicted"/>
<accession>A0A2D2DF30</accession>
<evidence type="ECO:0000256" key="1">
    <source>
        <dbReference type="SAM" id="Phobius"/>
    </source>
</evidence>
<keyword evidence="1" id="KW-0472">Membrane</keyword>